<keyword evidence="1" id="KW-0812">Transmembrane</keyword>
<organism evidence="2 3">
    <name type="scientific">Aphis craccivora</name>
    <name type="common">Cowpea aphid</name>
    <dbReference type="NCBI Taxonomy" id="307492"/>
    <lineage>
        <taxon>Eukaryota</taxon>
        <taxon>Metazoa</taxon>
        <taxon>Ecdysozoa</taxon>
        <taxon>Arthropoda</taxon>
        <taxon>Hexapoda</taxon>
        <taxon>Insecta</taxon>
        <taxon>Pterygota</taxon>
        <taxon>Neoptera</taxon>
        <taxon>Paraneoptera</taxon>
        <taxon>Hemiptera</taxon>
        <taxon>Sternorrhyncha</taxon>
        <taxon>Aphidomorpha</taxon>
        <taxon>Aphidoidea</taxon>
        <taxon>Aphididae</taxon>
        <taxon>Aphidini</taxon>
        <taxon>Aphis</taxon>
        <taxon>Aphis</taxon>
    </lineage>
</organism>
<sequence length="97" mass="10656">MISFVEIIGDKGVAYLFTRVKFNWNEVQFSVYSTTTMCINLVGTFVTLGIVVRKFGVDDALIGTVATTGKLLAQFIYVSATSPVVFYLGELLSVCQK</sequence>
<dbReference type="EMBL" id="VUJU01017315">
    <property type="protein sequence ID" value="KAF0683895.1"/>
    <property type="molecule type" value="Genomic_DNA"/>
</dbReference>
<proteinExistence type="predicted"/>
<comment type="caution">
    <text evidence="2">The sequence shown here is derived from an EMBL/GenBank/DDBJ whole genome shotgun (WGS) entry which is preliminary data.</text>
</comment>
<dbReference type="Proteomes" id="UP000478052">
    <property type="component" value="Unassembled WGS sequence"/>
</dbReference>
<gene>
    <name evidence="2" type="ORF">FWK35_00032601</name>
</gene>
<keyword evidence="3" id="KW-1185">Reference proteome</keyword>
<dbReference type="OrthoDB" id="419734at2759"/>
<keyword evidence="1" id="KW-0472">Membrane</keyword>
<dbReference type="AlphaFoldDB" id="A0A6G0VIW5"/>
<accession>A0A6G0VIW5</accession>
<reference evidence="2 3" key="1">
    <citation type="submission" date="2019-08" db="EMBL/GenBank/DDBJ databases">
        <title>Whole genome of Aphis craccivora.</title>
        <authorList>
            <person name="Voronova N.V."/>
            <person name="Shulinski R.S."/>
            <person name="Bandarenka Y.V."/>
            <person name="Zhorov D.G."/>
            <person name="Warner D."/>
        </authorList>
    </citation>
    <scope>NUCLEOTIDE SEQUENCE [LARGE SCALE GENOMIC DNA]</scope>
    <source>
        <strain evidence="2">180601</strain>
        <tissue evidence="2">Whole Body</tissue>
    </source>
</reference>
<feature type="transmembrane region" description="Helical" evidence="1">
    <location>
        <begin position="71"/>
        <end position="89"/>
    </location>
</feature>
<protein>
    <submittedName>
        <fullName evidence="2">Hippocampus abundant transcript 1 protein-like</fullName>
    </submittedName>
</protein>
<evidence type="ECO:0000313" key="3">
    <source>
        <dbReference type="Proteomes" id="UP000478052"/>
    </source>
</evidence>
<keyword evidence="1" id="KW-1133">Transmembrane helix</keyword>
<name>A0A6G0VIW5_APHCR</name>
<evidence type="ECO:0000256" key="1">
    <source>
        <dbReference type="SAM" id="Phobius"/>
    </source>
</evidence>
<evidence type="ECO:0000313" key="2">
    <source>
        <dbReference type="EMBL" id="KAF0683895.1"/>
    </source>
</evidence>
<feature type="transmembrane region" description="Helical" evidence="1">
    <location>
        <begin position="29"/>
        <end position="51"/>
    </location>
</feature>